<accession>B9G1X6</accession>
<evidence type="ECO:0000313" key="4">
    <source>
        <dbReference type="EMBL" id="EEE69043.1"/>
    </source>
</evidence>
<feature type="compositionally biased region" description="Gly residues" evidence="1">
    <location>
        <begin position="53"/>
        <end position="68"/>
    </location>
</feature>
<feature type="region of interest" description="Disordered" evidence="1">
    <location>
        <begin position="28"/>
        <end position="90"/>
    </location>
</feature>
<organism evidence="3 5">
    <name type="scientific">Oryza sativa subsp. japonica</name>
    <name type="common">Rice</name>
    <dbReference type="NCBI Taxonomy" id="39947"/>
    <lineage>
        <taxon>Eukaryota</taxon>
        <taxon>Viridiplantae</taxon>
        <taxon>Streptophyta</taxon>
        <taxon>Embryophyta</taxon>
        <taxon>Tracheophyta</taxon>
        <taxon>Spermatophyta</taxon>
        <taxon>Magnoliopsida</taxon>
        <taxon>Liliopsida</taxon>
        <taxon>Poales</taxon>
        <taxon>Poaceae</taxon>
        <taxon>BOP clade</taxon>
        <taxon>Oryzoideae</taxon>
        <taxon>Oryzeae</taxon>
        <taxon>Oryzinae</taxon>
        <taxon>Oryza</taxon>
        <taxon>Oryza sativa</taxon>
    </lineage>
</organism>
<dbReference type="AlphaFoldDB" id="B9G1X6"/>
<dbReference type="EMBL" id="AP003920">
    <property type="protein sequence ID" value="BAD09012.1"/>
    <property type="molecule type" value="Genomic_DNA"/>
</dbReference>
<evidence type="ECO:0000256" key="1">
    <source>
        <dbReference type="SAM" id="MobiDB-lite"/>
    </source>
</evidence>
<evidence type="ECO:0000313" key="3">
    <source>
        <dbReference type="EMBL" id="BAD09111.1"/>
    </source>
</evidence>
<evidence type="ECO:0000313" key="2">
    <source>
        <dbReference type="EMBL" id="BAD09012.1"/>
    </source>
</evidence>
<dbReference type="EMBL" id="CM000145">
    <property type="protein sequence ID" value="EEE69043.1"/>
    <property type="molecule type" value="Genomic_DNA"/>
</dbReference>
<reference evidence="5" key="3">
    <citation type="journal article" date="2005" name="Nature">
        <title>The map-based sequence of the rice genome.</title>
        <authorList>
            <consortium name="International rice genome sequencing project (IRGSP)"/>
            <person name="Matsumoto T."/>
            <person name="Wu J."/>
            <person name="Kanamori H."/>
            <person name="Katayose Y."/>
            <person name="Fujisawa M."/>
            <person name="Namiki N."/>
            <person name="Mizuno H."/>
            <person name="Yamamoto K."/>
            <person name="Antonio B.A."/>
            <person name="Baba T."/>
            <person name="Sakata K."/>
            <person name="Nagamura Y."/>
            <person name="Aoki H."/>
            <person name="Arikawa K."/>
            <person name="Arita K."/>
            <person name="Bito T."/>
            <person name="Chiden Y."/>
            <person name="Fujitsuka N."/>
            <person name="Fukunaka R."/>
            <person name="Hamada M."/>
            <person name="Harada C."/>
            <person name="Hayashi A."/>
            <person name="Hijishita S."/>
            <person name="Honda M."/>
            <person name="Hosokawa S."/>
            <person name="Ichikawa Y."/>
            <person name="Idonuma A."/>
            <person name="Iijima M."/>
            <person name="Ikeda M."/>
            <person name="Ikeno M."/>
            <person name="Ito K."/>
            <person name="Ito S."/>
            <person name="Ito T."/>
            <person name="Ito Y."/>
            <person name="Ito Y."/>
            <person name="Iwabuchi A."/>
            <person name="Kamiya K."/>
            <person name="Karasawa W."/>
            <person name="Kurita K."/>
            <person name="Katagiri S."/>
            <person name="Kikuta A."/>
            <person name="Kobayashi H."/>
            <person name="Kobayashi N."/>
            <person name="Machita K."/>
            <person name="Maehara T."/>
            <person name="Masukawa M."/>
            <person name="Mizubayashi T."/>
            <person name="Mukai Y."/>
            <person name="Nagasaki H."/>
            <person name="Nagata Y."/>
            <person name="Naito S."/>
            <person name="Nakashima M."/>
            <person name="Nakama Y."/>
            <person name="Nakamichi Y."/>
            <person name="Nakamura M."/>
            <person name="Meguro A."/>
            <person name="Negishi M."/>
            <person name="Ohta I."/>
            <person name="Ohta T."/>
            <person name="Okamoto M."/>
            <person name="Ono N."/>
            <person name="Saji S."/>
            <person name="Sakaguchi M."/>
            <person name="Sakai K."/>
            <person name="Shibata M."/>
            <person name="Shimokawa T."/>
            <person name="Song J."/>
            <person name="Takazaki Y."/>
            <person name="Terasawa K."/>
            <person name="Tsugane M."/>
            <person name="Tsuji K."/>
            <person name="Ueda S."/>
            <person name="Waki K."/>
            <person name="Yamagata H."/>
            <person name="Yamamoto M."/>
            <person name="Yamamoto S."/>
            <person name="Yamane H."/>
            <person name="Yoshiki S."/>
            <person name="Yoshihara R."/>
            <person name="Yukawa K."/>
            <person name="Zhong H."/>
            <person name="Yano M."/>
            <person name="Yuan Q."/>
            <person name="Ouyang S."/>
            <person name="Liu J."/>
            <person name="Jones K.M."/>
            <person name="Gansberger K."/>
            <person name="Moffat K."/>
            <person name="Hill J."/>
            <person name="Bera J."/>
            <person name="Fadrosh D."/>
            <person name="Jin S."/>
            <person name="Johri S."/>
            <person name="Kim M."/>
            <person name="Overton L."/>
            <person name="Reardon M."/>
            <person name="Tsitrin T."/>
            <person name="Vuong H."/>
            <person name="Weaver B."/>
            <person name="Ciecko A."/>
            <person name="Tallon L."/>
            <person name="Jackson J."/>
            <person name="Pai G."/>
            <person name="Aken S.V."/>
            <person name="Utterback T."/>
            <person name="Reidmuller S."/>
            <person name="Feldblyum T."/>
            <person name="Hsiao J."/>
            <person name="Zismann V."/>
            <person name="Iobst S."/>
            <person name="de Vazeille A.R."/>
            <person name="Buell C.R."/>
            <person name="Ying K."/>
            <person name="Li Y."/>
            <person name="Lu T."/>
            <person name="Huang Y."/>
            <person name="Zhao Q."/>
            <person name="Feng Q."/>
            <person name="Zhang L."/>
            <person name="Zhu J."/>
            <person name="Weng Q."/>
            <person name="Mu J."/>
            <person name="Lu Y."/>
            <person name="Fan D."/>
            <person name="Liu Y."/>
            <person name="Guan J."/>
            <person name="Zhang Y."/>
            <person name="Yu S."/>
            <person name="Liu X."/>
            <person name="Zhang Y."/>
            <person name="Hong G."/>
            <person name="Han B."/>
            <person name="Choisne N."/>
            <person name="Demange N."/>
            <person name="Orjeda G."/>
            <person name="Samain S."/>
            <person name="Cattolico L."/>
            <person name="Pelletier E."/>
            <person name="Couloux A."/>
            <person name="Segurens B."/>
            <person name="Wincker P."/>
            <person name="D'Hont A."/>
            <person name="Scarpelli C."/>
            <person name="Weissenbach J."/>
            <person name="Salanoubat M."/>
            <person name="Quetier F."/>
            <person name="Yu Y."/>
            <person name="Kim H.R."/>
            <person name="Rambo T."/>
            <person name="Currie J."/>
            <person name="Collura K."/>
            <person name="Luo M."/>
            <person name="Yang T."/>
            <person name="Ammiraju J.S.S."/>
            <person name="Engler F."/>
            <person name="Soderlund C."/>
            <person name="Wing R.A."/>
            <person name="Palmer L.E."/>
            <person name="de la Bastide M."/>
            <person name="Spiegel L."/>
            <person name="Nascimento L."/>
            <person name="Zutavern T."/>
            <person name="O'Shaughnessy A."/>
            <person name="Dike S."/>
            <person name="Dedhia N."/>
            <person name="Preston R."/>
            <person name="Balija V."/>
            <person name="McCombie W.R."/>
            <person name="Chow T."/>
            <person name="Chen H."/>
            <person name="Chung M."/>
            <person name="Chen C."/>
            <person name="Shaw J."/>
            <person name="Wu H."/>
            <person name="Hsiao K."/>
            <person name="Chao Y."/>
            <person name="Chu M."/>
            <person name="Cheng C."/>
            <person name="Hour A."/>
            <person name="Lee P."/>
            <person name="Lin S."/>
            <person name="Lin Y."/>
            <person name="Liou J."/>
            <person name="Liu S."/>
            <person name="Hsing Y."/>
            <person name="Raghuvanshi S."/>
            <person name="Mohanty A."/>
            <person name="Bharti A.K."/>
            <person name="Gaur A."/>
            <person name="Gupta V."/>
            <person name="Kumar D."/>
            <person name="Ravi V."/>
            <person name="Vij S."/>
            <person name="Kapur A."/>
            <person name="Khurana P."/>
            <person name="Khurana P."/>
            <person name="Khurana J.P."/>
            <person name="Tyagi A.K."/>
            <person name="Gaikwad K."/>
            <person name="Singh A."/>
            <person name="Dalal V."/>
            <person name="Srivastava S."/>
            <person name="Dixit A."/>
            <person name="Pal A.K."/>
            <person name="Ghazi I.A."/>
            <person name="Yadav M."/>
            <person name="Pandit A."/>
            <person name="Bhargava A."/>
            <person name="Sureshbabu K."/>
            <person name="Batra K."/>
            <person name="Sharma T.R."/>
            <person name="Mohapatra T."/>
            <person name="Singh N.K."/>
            <person name="Messing J."/>
            <person name="Nelson A.B."/>
            <person name="Fuks G."/>
            <person name="Kavchok S."/>
            <person name="Keizer G."/>
            <person name="Linton E."/>
            <person name="Llaca V."/>
            <person name="Song R."/>
            <person name="Tanyolac B."/>
            <person name="Young S."/>
            <person name="Ho-Il K."/>
            <person name="Hahn J.H."/>
            <person name="Sangsakoo G."/>
            <person name="Vanavichit A."/>
            <person name="de Mattos Luiz.A.T."/>
            <person name="Zimmer P.D."/>
            <person name="Malone G."/>
            <person name="Dellagostin O."/>
            <person name="de Oliveira A.C."/>
            <person name="Bevan M."/>
            <person name="Bancroft I."/>
            <person name="Minx P."/>
            <person name="Cordum H."/>
            <person name="Wilson R."/>
            <person name="Cheng Z."/>
            <person name="Jin W."/>
            <person name="Jiang J."/>
            <person name="Leong S.A."/>
            <person name="Iwama H."/>
            <person name="Gojobori T."/>
            <person name="Itoh T."/>
            <person name="Niimura Y."/>
            <person name="Fujii Y."/>
            <person name="Habara T."/>
            <person name="Sakai H."/>
            <person name="Sato Y."/>
            <person name="Wilson G."/>
            <person name="Kumar K."/>
            <person name="McCouch S."/>
            <person name="Juretic N."/>
            <person name="Hoen D."/>
            <person name="Wright S."/>
            <person name="Bruskiewich R."/>
            <person name="Bureau T."/>
            <person name="Miyao A."/>
            <person name="Hirochika H."/>
            <person name="Nishikawa T."/>
            <person name="Kadowaki K."/>
            <person name="Sugiura M."/>
            <person name="Burr B."/>
            <person name="Sasaki T."/>
        </authorList>
    </citation>
    <scope>NUCLEOTIDE SEQUENCE [LARGE SCALE GENOMIC DNA]</scope>
    <source>
        <strain evidence="5">cv. Nipponbare</strain>
    </source>
</reference>
<reference evidence="3" key="2">
    <citation type="submission" date="2001-08" db="EMBL/GenBank/DDBJ databases">
        <title>Oryza sativa nipponbare(GA3) genomic DNA, chromosome 8, BAC clone:OJ1770_H02.</title>
        <authorList>
            <person name="Sasaki T."/>
            <person name="Matsumoto T."/>
            <person name="Yamamoto K."/>
        </authorList>
    </citation>
    <scope>NUCLEOTIDE SEQUENCE</scope>
</reference>
<accession>Q6ZIA9</accession>
<reference evidence="4" key="4">
    <citation type="journal article" date="2005" name="PLoS Biol.">
        <title>The genomes of Oryza sativa: a history of duplications.</title>
        <authorList>
            <person name="Yu J."/>
            <person name="Wang J."/>
            <person name="Lin W."/>
            <person name="Li S."/>
            <person name="Li H."/>
            <person name="Zhou J."/>
            <person name="Ni P."/>
            <person name="Dong W."/>
            <person name="Hu S."/>
            <person name="Zeng C."/>
            <person name="Zhang J."/>
            <person name="Zhang Y."/>
            <person name="Li R."/>
            <person name="Xu Z."/>
            <person name="Li S."/>
            <person name="Li X."/>
            <person name="Zheng H."/>
            <person name="Cong L."/>
            <person name="Lin L."/>
            <person name="Yin J."/>
            <person name="Geng J."/>
            <person name="Li G."/>
            <person name="Shi J."/>
            <person name="Liu J."/>
            <person name="Lv H."/>
            <person name="Li J."/>
            <person name="Wang J."/>
            <person name="Deng Y."/>
            <person name="Ran L."/>
            <person name="Shi X."/>
            <person name="Wang X."/>
            <person name="Wu Q."/>
            <person name="Li C."/>
            <person name="Ren X."/>
            <person name="Wang J."/>
            <person name="Wang X."/>
            <person name="Li D."/>
            <person name="Liu D."/>
            <person name="Zhang X."/>
            <person name="Ji Z."/>
            <person name="Zhao W."/>
            <person name="Sun Y."/>
            <person name="Zhang Z."/>
            <person name="Bao J."/>
            <person name="Han Y."/>
            <person name="Dong L."/>
            <person name="Ji J."/>
            <person name="Chen P."/>
            <person name="Wu S."/>
            <person name="Liu J."/>
            <person name="Xiao Y."/>
            <person name="Bu D."/>
            <person name="Tan J."/>
            <person name="Yang L."/>
            <person name="Ye C."/>
            <person name="Zhang J."/>
            <person name="Xu J."/>
            <person name="Zhou Y."/>
            <person name="Yu Y."/>
            <person name="Zhang B."/>
            <person name="Zhuang S."/>
            <person name="Wei H."/>
            <person name="Liu B."/>
            <person name="Lei M."/>
            <person name="Yu H."/>
            <person name="Li Y."/>
            <person name="Xu H."/>
            <person name="Wei S."/>
            <person name="He X."/>
            <person name="Fang L."/>
            <person name="Zhang Z."/>
            <person name="Zhang Y."/>
            <person name="Huang X."/>
            <person name="Su Z."/>
            <person name="Tong W."/>
            <person name="Li J."/>
            <person name="Tong Z."/>
            <person name="Li S."/>
            <person name="Ye J."/>
            <person name="Wang L."/>
            <person name="Fang L."/>
            <person name="Lei T."/>
            <person name="Chen C."/>
            <person name="Chen H."/>
            <person name="Xu Z."/>
            <person name="Li H."/>
            <person name="Huang H."/>
            <person name="Zhang F."/>
            <person name="Xu H."/>
            <person name="Li N."/>
            <person name="Zhao C."/>
            <person name="Li S."/>
            <person name="Dong L."/>
            <person name="Huang Y."/>
            <person name="Li L."/>
            <person name="Xi Y."/>
            <person name="Qi Q."/>
            <person name="Li W."/>
            <person name="Zhang B."/>
            <person name="Hu W."/>
            <person name="Zhang Y."/>
            <person name="Tian X."/>
            <person name="Jiao Y."/>
            <person name="Liang X."/>
            <person name="Jin J."/>
            <person name="Gao L."/>
            <person name="Zheng W."/>
            <person name="Hao B."/>
            <person name="Liu S."/>
            <person name="Wang W."/>
            <person name="Yuan L."/>
            <person name="Cao M."/>
            <person name="McDermott J."/>
            <person name="Samudrala R."/>
            <person name="Wang J."/>
            <person name="Wong G.K."/>
            <person name="Yang H."/>
        </authorList>
    </citation>
    <scope>NUCLEOTIDE SEQUENCE [LARGE SCALE GENOMIC DNA]</scope>
</reference>
<name>B9G1X6_ORYSJ</name>
<dbReference type="Proteomes" id="UP000000763">
    <property type="component" value="Chromosome 8"/>
</dbReference>
<evidence type="ECO:0000313" key="5">
    <source>
        <dbReference type="Proteomes" id="UP000000763"/>
    </source>
</evidence>
<protein>
    <submittedName>
        <fullName evidence="3">Uncharacterized protein</fullName>
    </submittedName>
</protein>
<gene>
    <name evidence="3" type="ORF">OJ1770_H02.22</name>
    <name evidence="2" type="ORF">OJ1789_C07.1</name>
    <name evidence="4" type="ORF">OsJ_28041</name>
</gene>
<reference evidence="2" key="1">
    <citation type="submission" date="2001-07" db="EMBL/GenBank/DDBJ databases">
        <title>Oryza sativa nipponbare(GA3) genomic DNA, chromosome 8, BAC clone:OJ1789_C07.</title>
        <authorList>
            <person name="Sasaki T."/>
            <person name="Matsumoto T."/>
            <person name="Yamamoto K."/>
        </authorList>
    </citation>
    <scope>NUCLEOTIDE SEQUENCE</scope>
</reference>
<dbReference type="EMBL" id="AP004015">
    <property type="protein sequence ID" value="BAD09111.1"/>
    <property type="molecule type" value="Genomic_DNA"/>
</dbReference>
<proteinExistence type="predicted"/>
<reference evidence="4" key="6">
    <citation type="submission" date="2008-12" db="EMBL/GenBank/DDBJ databases">
        <title>Improved gene annotation of the rice (Oryza sativa) genomes.</title>
        <authorList>
            <person name="Wang J."/>
            <person name="Li R."/>
            <person name="Fan W."/>
            <person name="Huang Q."/>
            <person name="Zhang J."/>
            <person name="Zhou Y."/>
            <person name="Hu Y."/>
            <person name="Zi S."/>
            <person name="Li J."/>
            <person name="Ni P."/>
            <person name="Zheng H."/>
            <person name="Zhang Y."/>
            <person name="Zhao M."/>
            <person name="Hao Q."/>
            <person name="McDermott J."/>
            <person name="Samudrala R."/>
            <person name="Kristiansen K."/>
            <person name="Wong G.K.-S."/>
        </authorList>
    </citation>
    <scope>NUCLEOTIDE SEQUENCE</scope>
</reference>
<sequence>MAGSGLWGTGSASLHLPAVAKDKAGGGFVARPVHVAPRSESPRRKEGLTAGESSGGSEVGGRSGGGQLGFRHPRAARARATGGENIREVL</sequence>
<reference evidence="5" key="5">
    <citation type="journal article" date="2008" name="Nucleic Acids Res.">
        <title>The rice annotation project database (RAP-DB): 2008 update.</title>
        <authorList>
            <consortium name="The rice annotation project (RAP)"/>
        </authorList>
    </citation>
    <scope>GENOME REANNOTATION</scope>
    <source>
        <strain evidence="5">cv. Nipponbare</strain>
    </source>
</reference>
<dbReference type="Proteomes" id="UP000007752">
    <property type="component" value="Chromosome 8"/>
</dbReference>